<dbReference type="Gramene" id="TraesCS5A02G381400.1">
    <property type="protein sequence ID" value="TraesCS5A02G381400.1.cds1"/>
    <property type="gene ID" value="TraesCS5A02G381400"/>
</dbReference>
<dbReference type="Gramene" id="TraesARI5A03G02769270.1">
    <property type="protein sequence ID" value="TraesARI5A03G02769270.1.CDS1"/>
    <property type="gene ID" value="TraesARI5A03G02769270"/>
</dbReference>
<sequence>MALHPSGPVVFMEPLYHGQDRDPVNVKFFHDARTITGQNAKSHFNKCTSTLDSPSTLRMCLVRLHGPRSSSTVDPNIYGHVRLPLPEEPWFTSVGNDCR</sequence>
<reference evidence="1" key="1">
    <citation type="submission" date="2018-08" db="EMBL/GenBank/DDBJ databases">
        <authorList>
            <person name="Rossello M."/>
        </authorList>
    </citation>
    <scope>NUCLEOTIDE SEQUENCE [LARGE SCALE GENOMIC DNA]</scope>
    <source>
        <strain evidence="1">cv. Chinese Spring</strain>
    </source>
</reference>
<dbReference type="Gramene" id="TraesNOR5A03G02750610.1">
    <property type="protein sequence ID" value="TraesNOR5A03G02750610.1.CDS1"/>
    <property type="gene ID" value="TraesNOR5A03G02750610"/>
</dbReference>
<dbReference type="Gramene" id="TraesMAC5A03G02725360.1">
    <property type="protein sequence ID" value="TraesMAC5A03G02725360.1.CDS1"/>
    <property type="gene ID" value="TraesMAC5A03G02725360"/>
</dbReference>
<accession>A0A3B6KLP7</accession>
<dbReference type="Gramene" id="TraesCS5A03G0914000.1">
    <property type="protein sequence ID" value="TraesCS5A03G0914000.1.CDS1"/>
    <property type="gene ID" value="TraesCS5A03G0914000"/>
</dbReference>
<dbReference type="EnsemblPlants" id="TraesCS5A02G381400.1">
    <property type="protein sequence ID" value="TraesCS5A02G381400.1.cds1"/>
    <property type="gene ID" value="TraesCS5A02G381400"/>
</dbReference>
<dbReference type="AlphaFoldDB" id="A0A3B6KLP7"/>
<keyword evidence="2" id="KW-1185">Reference proteome</keyword>
<evidence type="ECO:0000313" key="1">
    <source>
        <dbReference type="EnsemblPlants" id="TraesCS5A02G381400.1.cds1"/>
    </source>
</evidence>
<reference evidence="1" key="2">
    <citation type="submission" date="2018-10" db="UniProtKB">
        <authorList>
            <consortium name="EnsemblPlants"/>
        </authorList>
    </citation>
    <scope>IDENTIFICATION</scope>
</reference>
<dbReference type="Proteomes" id="UP000019116">
    <property type="component" value="Chromosome 5A"/>
</dbReference>
<dbReference type="Gramene" id="TraesCAD_scaffold_059197_01G000300.1">
    <property type="protein sequence ID" value="TraesCAD_scaffold_059197_01G000300.1"/>
    <property type="gene ID" value="TraesCAD_scaffold_059197_01G000300"/>
</dbReference>
<name>A0A3B6KLP7_WHEAT</name>
<proteinExistence type="predicted"/>
<protein>
    <submittedName>
        <fullName evidence="1">Uncharacterized protein</fullName>
    </submittedName>
</protein>
<organism evidence="1">
    <name type="scientific">Triticum aestivum</name>
    <name type="common">Wheat</name>
    <dbReference type="NCBI Taxonomy" id="4565"/>
    <lineage>
        <taxon>Eukaryota</taxon>
        <taxon>Viridiplantae</taxon>
        <taxon>Streptophyta</taxon>
        <taxon>Embryophyta</taxon>
        <taxon>Tracheophyta</taxon>
        <taxon>Spermatophyta</taxon>
        <taxon>Magnoliopsida</taxon>
        <taxon>Liliopsida</taxon>
        <taxon>Poales</taxon>
        <taxon>Poaceae</taxon>
        <taxon>BOP clade</taxon>
        <taxon>Pooideae</taxon>
        <taxon>Triticodae</taxon>
        <taxon>Triticeae</taxon>
        <taxon>Triticinae</taxon>
        <taxon>Triticum</taxon>
    </lineage>
</organism>
<evidence type="ECO:0000313" key="2">
    <source>
        <dbReference type="Proteomes" id="UP000019116"/>
    </source>
</evidence>
<dbReference type="Gramene" id="TraesSYM5A03G02756600.1">
    <property type="protein sequence ID" value="TraesSYM5A03G02756600.1.CDS1"/>
    <property type="gene ID" value="TraesSYM5A03G02756600"/>
</dbReference>
<dbReference type="Gramene" id="TraesJAG5A03G02728530.1">
    <property type="protein sequence ID" value="TraesJAG5A03G02728530.1.CDS1"/>
    <property type="gene ID" value="TraesJAG5A03G02728530"/>
</dbReference>
<dbReference type="Gramene" id="TraesROB_scaffold_011985_01G000300.1">
    <property type="protein sequence ID" value="TraesROB_scaffold_011985_01G000300.1"/>
    <property type="gene ID" value="TraesROB_scaffold_011985_01G000300"/>
</dbReference>